<dbReference type="RefSeq" id="WP_152840025.1">
    <property type="nucleotide sequence ID" value="NZ_WHUG01000009.1"/>
</dbReference>
<reference evidence="2 3" key="1">
    <citation type="submission" date="2019-10" db="EMBL/GenBank/DDBJ databases">
        <title>Two novel species isolated from a subtropical stream in China.</title>
        <authorList>
            <person name="Lu H."/>
        </authorList>
    </citation>
    <scope>NUCLEOTIDE SEQUENCE [LARGE SCALE GENOMIC DNA]</scope>
    <source>
        <strain evidence="2 3">FT29W</strain>
    </source>
</reference>
<keyword evidence="3" id="KW-1185">Reference proteome</keyword>
<dbReference type="NCBIfam" id="NF038055">
    <property type="entry name" value="T3SS_SctB_pilot"/>
    <property type="match status" value="1"/>
</dbReference>
<feature type="region of interest" description="Disordered" evidence="1">
    <location>
        <begin position="224"/>
        <end position="250"/>
    </location>
</feature>
<dbReference type="AlphaFoldDB" id="A0A6A7N6K3"/>
<protein>
    <submittedName>
        <fullName evidence="2">Uncharacterized protein</fullName>
    </submittedName>
</protein>
<gene>
    <name evidence="2" type="ORF">GEV02_21555</name>
</gene>
<accession>A0A6A7N6K3</accession>
<evidence type="ECO:0000313" key="2">
    <source>
        <dbReference type="EMBL" id="MQA40734.1"/>
    </source>
</evidence>
<sequence>MSMTVKNDGGFSFHLPPVDALGGGGAILERGGIIGPSGWRMLHAADGTLVLPPPTSADGTGCWRDLQRSMTHAEQNMPFDMSQLLRLLIEFASAQQVQDRENRQQDLAAKIHSLDTAADEVLNAAQQRFTGALLGGLMAVGAGAINIAGSVSGLQAIKSARTKILADSIGPAVEGRDPALLRDPDFQIRQFNQLTATSQSVSHLAQGVGGGVQGVGQMATGGMELSAGGHDKSKLKADEAAEVSEAAHASDNDMLQQHLETQRAIAAAAAEIEQERHATAKSQAQAV</sequence>
<name>A0A6A7N6K3_9BURK</name>
<feature type="compositionally biased region" description="Basic and acidic residues" evidence="1">
    <location>
        <begin position="229"/>
        <end position="239"/>
    </location>
</feature>
<evidence type="ECO:0000256" key="1">
    <source>
        <dbReference type="SAM" id="MobiDB-lite"/>
    </source>
</evidence>
<proteinExistence type="predicted"/>
<evidence type="ECO:0000313" key="3">
    <source>
        <dbReference type="Proteomes" id="UP000440498"/>
    </source>
</evidence>
<comment type="caution">
    <text evidence="2">The sequence shown here is derived from an EMBL/GenBank/DDBJ whole genome shotgun (WGS) entry which is preliminary data.</text>
</comment>
<dbReference type="EMBL" id="WHUG01000009">
    <property type="protein sequence ID" value="MQA40734.1"/>
    <property type="molecule type" value="Genomic_DNA"/>
</dbReference>
<organism evidence="2 3">
    <name type="scientific">Rugamonas aquatica</name>
    <dbReference type="NCBI Taxonomy" id="2743357"/>
    <lineage>
        <taxon>Bacteria</taxon>
        <taxon>Pseudomonadati</taxon>
        <taxon>Pseudomonadota</taxon>
        <taxon>Betaproteobacteria</taxon>
        <taxon>Burkholderiales</taxon>
        <taxon>Oxalobacteraceae</taxon>
        <taxon>Telluria group</taxon>
        <taxon>Rugamonas</taxon>
    </lineage>
</organism>
<dbReference type="Proteomes" id="UP000440498">
    <property type="component" value="Unassembled WGS sequence"/>
</dbReference>